<dbReference type="GO" id="GO:0015666">
    <property type="term" value="F:restriction endodeoxyribonuclease activity"/>
    <property type="evidence" value="ECO:0007669"/>
    <property type="project" value="TreeGrafter"/>
</dbReference>
<dbReference type="Pfam" id="PF04471">
    <property type="entry name" value="Mrr_cat"/>
    <property type="match status" value="1"/>
</dbReference>
<name>A0A0F5HQG6_BACTR</name>
<evidence type="ECO:0000259" key="3">
    <source>
        <dbReference type="Pfam" id="PF14338"/>
    </source>
</evidence>
<proteinExistence type="predicted"/>
<dbReference type="InterPro" id="IPR011335">
    <property type="entry name" value="Restrct_endonuc-II-like"/>
</dbReference>
<comment type="caution">
    <text evidence="4">The sequence shown here is derived from an EMBL/GenBank/DDBJ whole genome shotgun (WGS) entry which is preliminary data.</text>
</comment>
<evidence type="ECO:0000313" key="4">
    <source>
        <dbReference type="EMBL" id="KKB35072.1"/>
    </source>
</evidence>
<dbReference type="SUPFAM" id="SSF52980">
    <property type="entry name" value="Restriction endonuclease-like"/>
    <property type="match status" value="1"/>
</dbReference>
<feature type="domain" description="Restriction endonuclease type IV Mrr" evidence="2">
    <location>
        <begin position="159"/>
        <end position="277"/>
    </location>
</feature>
<organism evidence="4 5">
    <name type="scientific">Bacillus thermotolerans</name>
    <name type="common">Quasibacillus thermotolerans</name>
    <dbReference type="NCBI Taxonomy" id="1221996"/>
    <lineage>
        <taxon>Bacteria</taxon>
        <taxon>Bacillati</taxon>
        <taxon>Bacillota</taxon>
        <taxon>Bacilli</taxon>
        <taxon>Bacillales</taxon>
        <taxon>Bacillaceae</taxon>
        <taxon>Bacillus</taxon>
    </lineage>
</organism>
<gene>
    <name evidence="4" type="ORF">QY95_03643</name>
</gene>
<evidence type="ECO:0000256" key="1">
    <source>
        <dbReference type="SAM" id="MobiDB-lite"/>
    </source>
</evidence>
<sequence>MGIPDYQAFMYPFLEMLKDKEEHTLREAYDYLADYFQLSKEEREQLLPSGKQLVFHNRIGWARTYLKKAGLLETVRRGTFIITERGLEVVADPSISQLTQKDLLKYEEFRRFKNNETSSTSDTYSSKKERELTPQEQLEESYEVLESQLREELLEKVKGCSPDFFERLVVELLVGMGYGGSIEDAGKAIGRSGDEGIDGIIKEDVLGLDMIYVQAKRWEGVVGRPEIQKFAGSLEGQRARKGVFITTSDFTKEARDYVGKIEKKIILMNGNNLAKYMMKYDIGVSKVMQYTVKKVDLDYFEE</sequence>
<protein>
    <submittedName>
        <fullName evidence="4">Mrr restriction system protein</fullName>
    </submittedName>
</protein>
<feature type="region of interest" description="Disordered" evidence="1">
    <location>
        <begin position="116"/>
        <end position="139"/>
    </location>
</feature>
<dbReference type="InterPro" id="IPR011856">
    <property type="entry name" value="tRNA_endonuc-like_dom_sf"/>
</dbReference>
<dbReference type="Proteomes" id="UP000031563">
    <property type="component" value="Unassembled WGS sequence"/>
</dbReference>
<dbReference type="Gene3D" id="3.40.1350.10">
    <property type="match status" value="1"/>
</dbReference>
<dbReference type="PANTHER" id="PTHR30015:SF7">
    <property type="entry name" value="TYPE IV METHYL-DIRECTED RESTRICTION ENZYME ECOKMRR"/>
    <property type="match status" value="1"/>
</dbReference>
<dbReference type="GO" id="GO:0003677">
    <property type="term" value="F:DNA binding"/>
    <property type="evidence" value="ECO:0007669"/>
    <property type="project" value="InterPro"/>
</dbReference>
<dbReference type="EMBL" id="JWIR02000076">
    <property type="protein sequence ID" value="KKB35072.1"/>
    <property type="molecule type" value="Genomic_DNA"/>
</dbReference>
<evidence type="ECO:0000259" key="2">
    <source>
        <dbReference type="Pfam" id="PF04471"/>
    </source>
</evidence>
<feature type="domain" description="Restriction system protein Mrr-like N-terminal" evidence="3">
    <location>
        <begin position="6"/>
        <end position="91"/>
    </location>
</feature>
<dbReference type="Pfam" id="PF14338">
    <property type="entry name" value="Mrr_N"/>
    <property type="match status" value="1"/>
</dbReference>
<dbReference type="OrthoDB" id="9803736at2"/>
<dbReference type="InterPro" id="IPR007560">
    <property type="entry name" value="Restrct_endonuc_IV_Mrr"/>
</dbReference>
<dbReference type="GO" id="GO:0009307">
    <property type="term" value="P:DNA restriction-modification system"/>
    <property type="evidence" value="ECO:0007669"/>
    <property type="project" value="InterPro"/>
</dbReference>
<dbReference type="AlphaFoldDB" id="A0A0F5HQG6"/>
<keyword evidence="5" id="KW-1185">Reference proteome</keyword>
<evidence type="ECO:0000313" key="5">
    <source>
        <dbReference type="Proteomes" id="UP000031563"/>
    </source>
</evidence>
<dbReference type="STRING" id="1221996.QY95_03643"/>
<dbReference type="InterPro" id="IPR052906">
    <property type="entry name" value="Type_IV_Methyl-Rstrct_Enzyme"/>
</dbReference>
<accession>A0A0F5HQG6</accession>
<dbReference type="PANTHER" id="PTHR30015">
    <property type="entry name" value="MRR RESTRICTION SYSTEM PROTEIN"/>
    <property type="match status" value="1"/>
</dbReference>
<dbReference type="InterPro" id="IPR025745">
    <property type="entry name" value="Mrr-like_N_dom"/>
</dbReference>
<reference evidence="4" key="1">
    <citation type="submission" date="2015-02" db="EMBL/GenBank/DDBJ databases">
        <title>Genome Assembly of Bacillaceae bacterium MTCC 8252.</title>
        <authorList>
            <person name="Verma A."/>
            <person name="Khatri I."/>
            <person name="Mual P."/>
            <person name="Subramanian S."/>
            <person name="Krishnamurthi S."/>
        </authorList>
    </citation>
    <scope>NUCLEOTIDE SEQUENCE [LARGE SCALE GENOMIC DNA]</scope>
    <source>
        <strain evidence="4">MTCC 8252</strain>
    </source>
</reference>